<dbReference type="Gene3D" id="1.20.81.30">
    <property type="entry name" value="Type II secretion system (T2SS), domain F"/>
    <property type="match status" value="2"/>
</dbReference>
<dbReference type="InterPro" id="IPR047692">
    <property type="entry name" value="T4P_ComGB"/>
</dbReference>
<evidence type="ECO:0000259" key="8">
    <source>
        <dbReference type="Pfam" id="PF00482"/>
    </source>
</evidence>
<evidence type="ECO:0000256" key="7">
    <source>
        <dbReference type="SAM" id="Phobius"/>
    </source>
</evidence>
<reference evidence="9 10" key="1">
    <citation type="submission" date="2020-07" db="EMBL/GenBank/DDBJ databases">
        <title>Molecular and genomic characterization of Streptococcus porcinus isolated from diseased swine in Brazil.</title>
        <authorList>
            <person name="Moreno L.Z."/>
            <person name="Matajira C.E.C."/>
            <person name="Poor A.P."/>
            <person name="Dutra M.C."/>
            <person name="Moreno A.M."/>
        </authorList>
    </citation>
    <scope>NUCLEOTIDE SEQUENCE [LARGE SCALE GENOMIC DNA]</scope>
    <source>
        <strain evidence="9 10">SP0816-2</strain>
    </source>
</reference>
<keyword evidence="5 7" id="KW-1133">Transmembrane helix</keyword>
<comment type="subcellular location">
    <subcellularLocation>
        <location evidence="1">Cell membrane</location>
        <topology evidence="1">Multi-pass membrane protein</topology>
    </subcellularLocation>
</comment>
<keyword evidence="4 7" id="KW-0812">Transmembrane</keyword>
<dbReference type="EMBL" id="JACEGE010000011">
    <property type="protein sequence ID" value="MBA2795689.1"/>
    <property type="molecule type" value="Genomic_DNA"/>
</dbReference>
<feature type="transmembrane region" description="Helical" evidence="7">
    <location>
        <begin position="312"/>
        <end position="334"/>
    </location>
</feature>
<proteinExistence type="inferred from homology"/>
<feature type="domain" description="Type II secretion system protein GspF" evidence="8">
    <location>
        <begin position="29"/>
        <end position="147"/>
    </location>
</feature>
<protein>
    <submittedName>
        <fullName evidence="9">Type II secretion system F family protein</fullName>
    </submittedName>
</protein>
<keyword evidence="3" id="KW-1003">Cell membrane</keyword>
<evidence type="ECO:0000313" key="10">
    <source>
        <dbReference type="Proteomes" id="UP000524462"/>
    </source>
</evidence>
<sequence length="344" mass="39658">MTTYLQKDISLNNRHSRKKLATKKQAKLIQLLHNLSQSGFNLAEMIAFLEKTQILDRLHLNLMKTDLLNGCSLSEMMRHLGFPDGIVTQLSLAEAHGNTKKCLGKVEDYLVQTQKIRQKTIEVVTYPIILLTFLILIVLGLRHYLMPQIEKQSTLTYFLNNFPVYLLSLSIIILLTVIALVIRWRKLGKMKQIIQYSRIPLLASFLKLYMTAFYAREWGNLISQGIELSQIVTIMSIEKSDLIKEIGLDMRQSFLEGQSFHEKVKGYPFFSDELSLMIEYGEIKGKLGQELDIYGQLTWDTYFRKLFQATQIIQPFIFMIVALIIVMIYAAMLLPMYNTIGGTI</sequence>
<dbReference type="PANTHER" id="PTHR30012:SF0">
    <property type="entry name" value="TYPE II SECRETION SYSTEM PROTEIN F-RELATED"/>
    <property type="match status" value="1"/>
</dbReference>
<dbReference type="Proteomes" id="UP000524462">
    <property type="component" value="Unassembled WGS sequence"/>
</dbReference>
<comment type="caution">
    <text evidence="9">The sequence shown here is derived from an EMBL/GenBank/DDBJ whole genome shotgun (WGS) entry which is preliminary data.</text>
</comment>
<evidence type="ECO:0000256" key="2">
    <source>
        <dbReference type="ARBA" id="ARBA00005745"/>
    </source>
</evidence>
<dbReference type="PANTHER" id="PTHR30012">
    <property type="entry name" value="GENERAL SECRETION PATHWAY PROTEIN"/>
    <property type="match status" value="1"/>
</dbReference>
<dbReference type="AlphaFoldDB" id="A0A7V9WRG2"/>
<accession>A0A7V9WRG2</accession>
<evidence type="ECO:0000313" key="9">
    <source>
        <dbReference type="EMBL" id="MBA2795689.1"/>
    </source>
</evidence>
<comment type="similarity">
    <text evidence="2">Belongs to the GSP F family.</text>
</comment>
<feature type="transmembrane region" description="Helical" evidence="7">
    <location>
        <begin position="123"/>
        <end position="145"/>
    </location>
</feature>
<keyword evidence="6 7" id="KW-0472">Membrane</keyword>
<dbReference type="GO" id="GO:0005886">
    <property type="term" value="C:plasma membrane"/>
    <property type="evidence" value="ECO:0007669"/>
    <property type="project" value="UniProtKB-SubCell"/>
</dbReference>
<evidence type="ECO:0000256" key="5">
    <source>
        <dbReference type="ARBA" id="ARBA00022989"/>
    </source>
</evidence>
<feature type="domain" description="Type II secretion system protein GspF" evidence="8">
    <location>
        <begin position="215"/>
        <end position="335"/>
    </location>
</feature>
<dbReference type="InterPro" id="IPR003004">
    <property type="entry name" value="GspF/PilC"/>
</dbReference>
<dbReference type="RefSeq" id="WP_181459914.1">
    <property type="nucleotide sequence ID" value="NZ_JACEGE010000011.1"/>
</dbReference>
<organism evidence="9 10">
    <name type="scientific">Streptococcus porcinus</name>
    <dbReference type="NCBI Taxonomy" id="1340"/>
    <lineage>
        <taxon>Bacteria</taxon>
        <taxon>Bacillati</taxon>
        <taxon>Bacillota</taxon>
        <taxon>Bacilli</taxon>
        <taxon>Lactobacillales</taxon>
        <taxon>Streptococcaceae</taxon>
        <taxon>Streptococcus</taxon>
    </lineage>
</organism>
<evidence type="ECO:0000256" key="1">
    <source>
        <dbReference type="ARBA" id="ARBA00004651"/>
    </source>
</evidence>
<evidence type="ECO:0000256" key="4">
    <source>
        <dbReference type="ARBA" id="ARBA00022692"/>
    </source>
</evidence>
<dbReference type="NCBIfam" id="NF041012">
    <property type="entry name" value="T4P_ComGB"/>
    <property type="match status" value="1"/>
</dbReference>
<feature type="transmembrane region" description="Helical" evidence="7">
    <location>
        <begin position="165"/>
        <end position="184"/>
    </location>
</feature>
<gene>
    <name evidence="9" type="ORF">H1B29_04200</name>
</gene>
<evidence type="ECO:0000256" key="3">
    <source>
        <dbReference type="ARBA" id="ARBA00022475"/>
    </source>
</evidence>
<name>A0A7V9WRG2_STRPO</name>
<evidence type="ECO:0000256" key="6">
    <source>
        <dbReference type="ARBA" id="ARBA00023136"/>
    </source>
</evidence>
<dbReference type="InterPro" id="IPR018076">
    <property type="entry name" value="T2SS_GspF_dom"/>
</dbReference>
<dbReference type="Pfam" id="PF00482">
    <property type="entry name" value="T2SSF"/>
    <property type="match status" value="2"/>
</dbReference>
<dbReference type="InterPro" id="IPR042094">
    <property type="entry name" value="T2SS_GspF_sf"/>
</dbReference>